<feature type="transmembrane region" description="Helical" evidence="11">
    <location>
        <begin position="155"/>
        <end position="174"/>
    </location>
</feature>
<keyword evidence="7 13" id="KW-0067">ATP-binding</keyword>
<dbReference type="PROSITE" id="PS50893">
    <property type="entry name" value="ABC_TRANSPORTER_2"/>
    <property type="match status" value="1"/>
</dbReference>
<evidence type="ECO:0000256" key="3">
    <source>
        <dbReference type="ARBA" id="ARBA00022448"/>
    </source>
</evidence>
<gene>
    <name evidence="13" type="ORF">RPMA_14445</name>
</gene>
<evidence type="ECO:0000259" key="12">
    <source>
        <dbReference type="PROSITE" id="PS50893"/>
    </source>
</evidence>
<dbReference type="Gene3D" id="3.40.50.300">
    <property type="entry name" value="P-loop containing nucleotide triphosphate hydrolases"/>
    <property type="match status" value="1"/>
</dbReference>
<dbReference type="SMART" id="SM00382">
    <property type="entry name" value="AAA"/>
    <property type="match status" value="1"/>
</dbReference>
<feature type="transmembrane region" description="Helical" evidence="11">
    <location>
        <begin position="83"/>
        <end position="101"/>
    </location>
</feature>
<comment type="similarity">
    <text evidence="2">Belongs to the ABC transporter superfamily.</text>
</comment>
<proteinExistence type="inferred from homology"/>
<feature type="domain" description="ABC transporter" evidence="12">
    <location>
        <begin position="338"/>
        <end position="583"/>
    </location>
</feature>
<dbReference type="CDD" id="cd03219">
    <property type="entry name" value="ABC_Mj1267_LivG_branched"/>
    <property type="match status" value="1"/>
</dbReference>
<evidence type="ECO:0000313" key="13">
    <source>
        <dbReference type="EMBL" id="QUS42421.1"/>
    </source>
</evidence>
<reference evidence="13 14" key="1">
    <citation type="submission" date="2019-02" db="EMBL/GenBank/DDBJ databases">
        <title>Emended description of the genus Rhodopseudomonas and description of Rhodopseudomonas albus sp. nov., a non-phototrophic, heavy-metal-tolerant bacterium isolated from garden soil.</title>
        <authorList>
            <person name="Bao Z."/>
            <person name="Cao W.W."/>
            <person name="Sato Y."/>
            <person name="Nishizawa T."/>
            <person name="Zhao J."/>
            <person name="Guo Y."/>
            <person name="Ohta H."/>
        </authorList>
    </citation>
    <scope>NUCLEOTIDE SEQUENCE [LARGE SCALE GENOMIC DNA]</scope>
    <source>
        <strain evidence="13 14">SK50-23</strain>
    </source>
</reference>
<feature type="transmembrane region" description="Helical" evidence="11">
    <location>
        <begin position="58"/>
        <end position="77"/>
    </location>
</feature>
<feature type="transmembrane region" description="Helical" evidence="11">
    <location>
        <begin position="204"/>
        <end position="222"/>
    </location>
</feature>
<dbReference type="InterPro" id="IPR001851">
    <property type="entry name" value="ABC_transp_permease"/>
</dbReference>
<keyword evidence="6" id="KW-0547">Nucleotide-binding</keyword>
<keyword evidence="4" id="KW-1003">Cell membrane</keyword>
<sequence length="606" mass="64229">MKRFVEPVAFLLVLALAVSGVLSSFTVALINDIAIASLVALGLVVLTGVGGMTSFGQAAFVGLGAYTTAVLTVRYGLSPWLALAASIVVTGGCALLIGAVTVRLSGHYLPLGTIAWGISFYYLFGNIEWLGRHDGISGIPPLTLGNHAITGQKEYLILTLGVLFTAILLTRNLLRGRVGRAVRSLRDGTHAAEAFGVHPSTVKLIVFVFAAMLAAIAGWLYAHFQRSVSPGPFGITAGTEYLLMAVLGGAGRIYGAVLGAALVILLRDQLQSWLPHLLGAGNYETIIFGAALVLLLRGASDGLWAKIAGREAAIAFDSASGVLTASRKERPAKDTKLLELRHLKKVFGGLIAVNDVTFAVPAGRIVGLIGPNGAGKSTTFNLATGVLTPTSGEVCFCDEALKTISPQEMARLGVGRSFQHPEIMTDMSVVENVMLGAHLRGHAGAVKAMLGLDRKEELVLHAIAWRMLQRTGLEKVALSPAGTLSLGQLRLLEVARALALDPLIVLLDEPAAGLRVCEKRELARLLRELRQEGVAVLMVEHDMDFVMSLADHLIVLDFGNQIAEGDANGIRSNPRVLDAYLGGPREQFLAIGKLPFGGLRIRRGFA</sequence>
<comment type="function">
    <text evidence="10">Involved in beta-(1--&gt;2)glucan export. Transmembrane domains (TMD) form a pore in the inner membrane and the ATP-binding domain (NBD) is responsible for energy generation.</text>
</comment>
<dbReference type="Pfam" id="PF12399">
    <property type="entry name" value="BCA_ABC_TP_C"/>
    <property type="match status" value="1"/>
</dbReference>
<accession>A0ABX8AF77</accession>
<dbReference type="GO" id="GO:0005524">
    <property type="term" value="F:ATP binding"/>
    <property type="evidence" value="ECO:0007669"/>
    <property type="project" value="UniProtKB-KW"/>
</dbReference>
<dbReference type="Pfam" id="PF02653">
    <property type="entry name" value="BPD_transp_2"/>
    <property type="match status" value="1"/>
</dbReference>
<dbReference type="InterPro" id="IPR027417">
    <property type="entry name" value="P-loop_NTPase"/>
</dbReference>
<dbReference type="PROSITE" id="PS00211">
    <property type="entry name" value="ABC_TRANSPORTER_1"/>
    <property type="match status" value="1"/>
</dbReference>
<keyword evidence="5 11" id="KW-0812">Transmembrane</keyword>
<evidence type="ECO:0000256" key="10">
    <source>
        <dbReference type="ARBA" id="ARBA00024722"/>
    </source>
</evidence>
<dbReference type="Proteomes" id="UP000682843">
    <property type="component" value="Chromosome"/>
</dbReference>
<dbReference type="Pfam" id="PF00005">
    <property type="entry name" value="ABC_tran"/>
    <property type="match status" value="1"/>
</dbReference>
<feature type="transmembrane region" description="Helical" evidence="11">
    <location>
        <begin position="242"/>
        <end position="265"/>
    </location>
</feature>
<dbReference type="InterPro" id="IPR003593">
    <property type="entry name" value="AAA+_ATPase"/>
</dbReference>
<evidence type="ECO:0000256" key="7">
    <source>
        <dbReference type="ARBA" id="ARBA00022840"/>
    </source>
</evidence>
<organism evidence="13 14">
    <name type="scientific">Tardiphaga alba</name>
    <dbReference type="NCBI Taxonomy" id="340268"/>
    <lineage>
        <taxon>Bacteria</taxon>
        <taxon>Pseudomonadati</taxon>
        <taxon>Pseudomonadota</taxon>
        <taxon>Alphaproteobacteria</taxon>
        <taxon>Hyphomicrobiales</taxon>
        <taxon>Nitrobacteraceae</taxon>
        <taxon>Tardiphaga</taxon>
    </lineage>
</organism>
<comment type="subcellular location">
    <subcellularLocation>
        <location evidence="1">Cell membrane</location>
        <topology evidence="1">Multi-pass membrane protein</topology>
    </subcellularLocation>
</comment>
<dbReference type="InterPro" id="IPR043428">
    <property type="entry name" value="LivM-like"/>
</dbReference>
<dbReference type="PANTHER" id="PTHR45772:SF2">
    <property type="entry name" value="ABC TRANSPORTER ATP-BINDING PROTEIN"/>
    <property type="match status" value="1"/>
</dbReference>
<evidence type="ECO:0000256" key="9">
    <source>
        <dbReference type="ARBA" id="ARBA00023136"/>
    </source>
</evidence>
<evidence type="ECO:0000256" key="8">
    <source>
        <dbReference type="ARBA" id="ARBA00022989"/>
    </source>
</evidence>
<protein>
    <submittedName>
        <fullName evidence="13">Branched-chain amino acid ABC transporter ATP-binding protein/permease</fullName>
    </submittedName>
</protein>
<evidence type="ECO:0000256" key="1">
    <source>
        <dbReference type="ARBA" id="ARBA00004651"/>
    </source>
</evidence>
<dbReference type="PANTHER" id="PTHR45772">
    <property type="entry name" value="CONSERVED COMPONENT OF ABC TRANSPORTER FOR NATURAL AMINO ACIDS-RELATED"/>
    <property type="match status" value="1"/>
</dbReference>
<evidence type="ECO:0000256" key="5">
    <source>
        <dbReference type="ARBA" id="ARBA00022692"/>
    </source>
</evidence>
<keyword evidence="14" id="KW-1185">Reference proteome</keyword>
<keyword evidence="8 11" id="KW-1133">Transmembrane helix</keyword>
<evidence type="ECO:0000256" key="11">
    <source>
        <dbReference type="SAM" id="Phobius"/>
    </source>
</evidence>
<dbReference type="InterPro" id="IPR032823">
    <property type="entry name" value="BCA_ABC_TP_C"/>
</dbReference>
<dbReference type="CDD" id="cd06581">
    <property type="entry name" value="TM_PBP1_LivM_like"/>
    <property type="match status" value="1"/>
</dbReference>
<dbReference type="EMBL" id="CP036498">
    <property type="protein sequence ID" value="QUS42421.1"/>
    <property type="molecule type" value="Genomic_DNA"/>
</dbReference>
<dbReference type="InterPro" id="IPR003439">
    <property type="entry name" value="ABC_transporter-like_ATP-bd"/>
</dbReference>
<keyword evidence="9 11" id="KW-0472">Membrane</keyword>
<dbReference type="InterPro" id="IPR017871">
    <property type="entry name" value="ABC_transporter-like_CS"/>
</dbReference>
<feature type="transmembrane region" description="Helical" evidence="11">
    <location>
        <begin position="277"/>
        <end position="296"/>
    </location>
</feature>
<evidence type="ECO:0000256" key="2">
    <source>
        <dbReference type="ARBA" id="ARBA00005417"/>
    </source>
</evidence>
<keyword evidence="3" id="KW-0813">Transport</keyword>
<feature type="transmembrane region" description="Helical" evidence="11">
    <location>
        <begin position="33"/>
        <end position="51"/>
    </location>
</feature>
<dbReference type="SUPFAM" id="SSF52540">
    <property type="entry name" value="P-loop containing nucleoside triphosphate hydrolases"/>
    <property type="match status" value="1"/>
</dbReference>
<evidence type="ECO:0000313" key="14">
    <source>
        <dbReference type="Proteomes" id="UP000682843"/>
    </source>
</evidence>
<evidence type="ECO:0000256" key="6">
    <source>
        <dbReference type="ARBA" id="ARBA00022741"/>
    </source>
</evidence>
<name>A0ABX8AF77_9BRAD</name>
<feature type="transmembrane region" description="Helical" evidence="11">
    <location>
        <begin position="108"/>
        <end position="124"/>
    </location>
</feature>
<evidence type="ECO:0000256" key="4">
    <source>
        <dbReference type="ARBA" id="ARBA00022475"/>
    </source>
</evidence>
<dbReference type="InterPro" id="IPR051120">
    <property type="entry name" value="ABC_AA/LPS_Transport"/>
</dbReference>